<protein>
    <submittedName>
        <fullName evidence="2">Uncharacterized protein</fullName>
    </submittedName>
</protein>
<gene>
    <name evidence="2" type="ORF">Q9L58_009813</name>
</gene>
<sequence>MREFHRVSEASYHALRQDLSIMEAKLFDFPKRFRMDYFGDSALCIITLPGTTHELVAWDSQNQLRQTLFEQGFYWPAWGNDLGSIIPAGTSSIESKPHGSSTSKSAFQPDGSLQINGLKYPFLVIEVADTEGYRHARTKANELLMGSKGKIRFAIIIDLVRKTAKQIQEEEATPVNADTESIDTGSDDTENDENQSKVTFEVERAHLIRSAPSTKRVAQDLVDDAPDLVPSKKRRASSVSPSPPRSDSDSCIGSPDSTPVSPTLPPMAPPSRYARATVTVITTRLVPHSKFPAKQARILKTLIDEAECWPTAPGPDVVFRFTWEDMNTKDYPAELQGRVFSISFDWLHKVLESYFRGLNAVPDMDSDDEDDVLPDTAQQKDQYEEENLRELEHALEAQVSSGKVESGDSWR</sequence>
<accession>A0ABR3G639</accession>
<feature type="region of interest" description="Disordered" evidence="1">
    <location>
        <begin position="365"/>
        <end position="384"/>
    </location>
</feature>
<feature type="region of interest" description="Disordered" evidence="1">
    <location>
        <begin position="89"/>
        <end position="108"/>
    </location>
</feature>
<feature type="region of interest" description="Disordered" evidence="1">
    <location>
        <begin position="168"/>
        <end position="195"/>
    </location>
</feature>
<proteinExistence type="predicted"/>
<name>A0ABR3G639_9PEZI</name>
<reference evidence="2 3" key="1">
    <citation type="submission" date="2024-02" db="EMBL/GenBank/DDBJ databases">
        <title>Discinaceae phylogenomics.</title>
        <authorList>
            <person name="Dirks A.C."/>
            <person name="James T.Y."/>
        </authorList>
    </citation>
    <scope>NUCLEOTIDE SEQUENCE [LARGE SCALE GENOMIC DNA]</scope>
    <source>
        <strain evidence="2 3">ACD0624</strain>
    </source>
</reference>
<comment type="caution">
    <text evidence="2">The sequence shown here is derived from an EMBL/GenBank/DDBJ whole genome shotgun (WGS) entry which is preliminary data.</text>
</comment>
<evidence type="ECO:0000313" key="3">
    <source>
        <dbReference type="Proteomes" id="UP001447188"/>
    </source>
</evidence>
<organism evidence="2 3">
    <name type="scientific">Discina gigas</name>
    <dbReference type="NCBI Taxonomy" id="1032678"/>
    <lineage>
        <taxon>Eukaryota</taxon>
        <taxon>Fungi</taxon>
        <taxon>Dikarya</taxon>
        <taxon>Ascomycota</taxon>
        <taxon>Pezizomycotina</taxon>
        <taxon>Pezizomycetes</taxon>
        <taxon>Pezizales</taxon>
        <taxon>Discinaceae</taxon>
        <taxon>Discina</taxon>
    </lineage>
</organism>
<feature type="region of interest" description="Disordered" evidence="1">
    <location>
        <begin position="213"/>
        <end position="271"/>
    </location>
</feature>
<dbReference type="EMBL" id="JBBBZM010000266">
    <property type="protein sequence ID" value="KAL0631323.1"/>
    <property type="molecule type" value="Genomic_DNA"/>
</dbReference>
<dbReference type="Proteomes" id="UP001447188">
    <property type="component" value="Unassembled WGS sequence"/>
</dbReference>
<keyword evidence="3" id="KW-1185">Reference proteome</keyword>
<evidence type="ECO:0000256" key="1">
    <source>
        <dbReference type="SAM" id="MobiDB-lite"/>
    </source>
</evidence>
<evidence type="ECO:0000313" key="2">
    <source>
        <dbReference type="EMBL" id="KAL0631323.1"/>
    </source>
</evidence>